<dbReference type="Pfam" id="PF13193">
    <property type="entry name" value="AMP-binding_C"/>
    <property type="match status" value="1"/>
</dbReference>
<dbReference type="Gene3D" id="3.40.50.980">
    <property type="match status" value="2"/>
</dbReference>
<accession>A0ABV9SAH5</accession>
<dbReference type="InterPro" id="IPR013217">
    <property type="entry name" value="Methyltransf_12"/>
</dbReference>
<evidence type="ECO:0000313" key="7">
    <source>
        <dbReference type="Proteomes" id="UP001595859"/>
    </source>
</evidence>
<dbReference type="SUPFAM" id="SSF56801">
    <property type="entry name" value="Acetyl-CoA synthetase-like"/>
    <property type="match status" value="1"/>
</dbReference>
<dbReference type="SUPFAM" id="SSF47336">
    <property type="entry name" value="ACP-like"/>
    <property type="match status" value="1"/>
</dbReference>
<dbReference type="InterPro" id="IPR036736">
    <property type="entry name" value="ACP-like_sf"/>
</dbReference>
<dbReference type="Gene3D" id="3.40.50.150">
    <property type="entry name" value="Vaccinia Virus protein VP39"/>
    <property type="match status" value="1"/>
</dbReference>
<dbReference type="InterPro" id="IPR045851">
    <property type="entry name" value="AMP-bd_C_sf"/>
</dbReference>
<dbReference type="InterPro" id="IPR025110">
    <property type="entry name" value="AMP-bd_C"/>
</dbReference>
<evidence type="ECO:0000256" key="3">
    <source>
        <dbReference type="ARBA" id="ARBA00022553"/>
    </source>
</evidence>
<evidence type="ECO:0000256" key="2">
    <source>
        <dbReference type="ARBA" id="ARBA00022450"/>
    </source>
</evidence>
<dbReference type="Pfam" id="PF00501">
    <property type="entry name" value="AMP-binding"/>
    <property type="match status" value="1"/>
</dbReference>
<evidence type="ECO:0000256" key="1">
    <source>
        <dbReference type="ARBA" id="ARBA00001957"/>
    </source>
</evidence>
<dbReference type="Gene3D" id="1.10.1200.10">
    <property type="entry name" value="ACP-like"/>
    <property type="match status" value="1"/>
</dbReference>
<dbReference type="SUPFAM" id="SSF52777">
    <property type="entry name" value="CoA-dependent acyltransferases"/>
    <property type="match status" value="5"/>
</dbReference>
<dbReference type="InterPro" id="IPR006162">
    <property type="entry name" value="Ppantetheine_attach_site"/>
</dbReference>
<dbReference type="CDD" id="cd19531">
    <property type="entry name" value="LCL_NRPS-like"/>
    <property type="match status" value="1"/>
</dbReference>
<evidence type="ECO:0000313" key="6">
    <source>
        <dbReference type="EMBL" id="MFC4857848.1"/>
    </source>
</evidence>
<dbReference type="InterPro" id="IPR029063">
    <property type="entry name" value="SAM-dependent_MTases_sf"/>
</dbReference>
<keyword evidence="2" id="KW-0596">Phosphopantetheine</keyword>
<dbReference type="InterPro" id="IPR009081">
    <property type="entry name" value="PP-bd_ACP"/>
</dbReference>
<dbReference type="NCBIfam" id="TIGR01733">
    <property type="entry name" value="AA-adenyl-dom"/>
    <property type="match status" value="1"/>
</dbReference>
<comment type="caution">
    <text evidence="6">The sequence shown here is derived from an EMBL/GenBank/DDBJ whole genome shotgun (WGS) entry which is preliminary data.</text>
</comment>
<proteinExistence type="predicted"/>
<dbReference type="Pfam" id="PF08242">
    <property type="entry name" value="Methyltransf_12"/>
    <property type="match status" value="1"/>
</dbReference>
<dbReference type="PANTHER" id="PTHR45527">
    <property type="entry name" value="NONRIBOSOMAL PEPTIDE SYNTHETASE"/>
    <property type="match status" value="1"/>
</dbReference>
<gene>
    <name evidence="6" type="ORF">ACFPCV_30475</name>
</gene>
<dbReference type="PROSITE" id="PS00012">
    <property type="entry name" value="PHOSPHOPANTETHEINE"/>
    <property type="match status" value="1"/>
</dbReference>
<dbReference type="Gene3D" id="2.30.38.10">
    <property type="entry name" value="Luciferase, Domain 3"/>
    <property type="match status" value="1"/>
</dbReference>
<dbReference type="InterPro" id="IPR020845">
    <property type="entry name" value="AMP-binding_CS"/>
</dbReference>
<dbReference type="PROSITE" id="PS50075">
    <property type="entry name" value="CARRIER"/>
    <property type="match status" value="1"/>
</dbReference>
<dbReference type="InterPro" id="IPR020806">
    <property type="entry name" value="PKS_PP-bd"/>
</dbReference>
<dbReference type="Pfam" id="PF00668">
    <property type="entry name" value="Condensation"/>
    <property type="match status" value="2"/>
</dbReference>
<feature type="domain" description="Carrier" evidence="5">
    <location>
        <begin position="1398"/>
        <end position="1472"/>
    </location>
</feature>
<dbReference type="InterPro" id="IPR000873">
    <property type="entry name" value="AMP-dep_synth/lig_dom"/>
</dbReference>
<dbReference type="PANTHER" id="PTHR45527:SF1">
    <property type="entry name" value="FATTY ACID SYNTHASE"/>
    <property type="match status" value="1"/>
</dbReference>
<dbReference type="SUPFAM" id="SSF53335">
    <property type="entry name" value="S-adenosyl-L-methionine-dependent methyltransferases"/>
    <property type="match status" value="1"/>
</dbReference>
<organism evidence="6 7">
    <name type="scientific">Actinophytocola glycyrrhizae</name>
    <dbReference type="NCBI Taxonomy" id="2044873"/>
    <lineage>
        <taxon>Bacteria</taxon>
        <taxon>Bacillati</taxon>
        <taxon>Actinomycetota</taxon>
        <taxon>Actinomycetes</taxon>
        <taxon>Pseudonocardiales</taxon>
        <taxon>Pseudonocardiaceae</taxon>
    </lineage>
</organism>
<dbReference type="InterPro" id="IPR001242">
    <property type="entry name" value="Condensation_dom"/>
</dbReference>
<keyword evidence="7" id="KW-1185">Reference proteome</keyword>
<dbReference type="InterPro" id="IPR023213">
    <property type="entry name" value="CAT-like_dom_sf"/>
</dbReference>
<dbReference type="Gene3D" id="3.30.559.10">
    <property type="entry name" value="Chloramphenicol acetyltransferase-like domain"/>
    <property type="match status" value="3"/>
</dbReference>
<name>A0ABV9SAH5_9PSEU</name>
<evidence type="ECO:0000256" key="4">
    <source>
        <dbReference type="ARBA" id="ARBA00022737"/>
    </source>
</evidence>
<dbReference type="PROSITE" id="PS00455">
    <property type="entry name" value="AMP_BINDING"/>
    <property type="match status" value="1"/>
</dbReference>
<dbReference type="CDD" id="cd17643">
    <property type="entry name" value="A_NRPS_Cytc1-like"/>
    <property type="match status" value="1"/>
</dbReference>
<protein>
    <submittedName>
        <fullName evidence="6">Amino acid adenylation domain-containing protein</fullName>
    </submittedName>
</protein>
<dbReference type="InterPro" id="IPR010071">
    <property type="entry name" value="AA_adenyl_dom"/>
</dbReference>
<dbReference type="EMBL" id="JBHSIS010000020">
    <property type="protein sequence ID" value="MFC4857848.1"/>
    <property type="molecule type" value="Genomic_DNA"/>
</dbReference>
<reference evidence="7" key="1">
    <citation type="journal article" date="2019" name="Int. J. Syst. Evol. Microbiol.">
        <title>The Global Catalogue of Microorganisms (GCM) 10K type strain sequencing project: providing services to taxonomists for standard genome sequencing and annotation.</title>
        <authorList>
            <consortium name="The Broad Institute Genomics Platform"/>
            <consortium name="The Broad Institute Genome Sequencing Center for Infectious Disease"/>
            <person name="Wu L."/>
            <person name="Ma J."/>
        </authorList>
    </citation>
    <scope>NUCLEOTIDE SEQUENCE [LARGE SCALE GENOMIC DNA]</scope>
    <source>
        <strain evidence="7">ZS-22-S1</strain>
    </source>
</reference>
<evidence type="ECO:0000259" key="5">
    <source>
        <dbReference type="PROSITE" id="PS50075"/>
    </source>
</evidence>
<dbReference type="RefSeq" id="WP_378059887.1">
    <property type="nucleotide sequence ID" value="NZ_JBHSIS010000020.1"/>
</dbReference>
<keyword evidence="3" id="KW-0597">Phosphoprotein</keyword>
<dbReference type="Pfam" id="PF00550">
    <property type="entry name" value="PP-binding"/>
    <property type="match status" value="1"/>
</dbReference>
<dbReference type="CDD" id="cd02440">
    <property type="entry name" value="AdoMet_MTases"/>
    <property type="match status" value="1"/>
</dbReference>
<dbReference type="SMART" id="SM00823">
    <property type="entry name" value="PKS_PP"/>
    <property type="match status" value="1"/>
</dbReference>
<sequence>MIDPPTRQTTAPLSFPQQRLWFLDQLLPGNTAYAVSWAVRLRGPLDPDALRWGLDRIVERHETLRTRFPATDGDPFGVIEPAGHVDLPVTECGNEDEVRGRIGADIATPFDLRSAPPLRMRLYRLGPDEHVLSVVVHHILVDGWSTGLFFGELAALYTARATGQPDPLAPLPAQYRDVARWQHEQLDGGELAVTLDWWREHLAGAPALLNLPTDRPRPTVQTFDGATHQLTLPAELWRAITAAGRPHRATPYMVLHAALAALLHRLTGATDLVIGCPTAGRTRQEHERLIGMFTTTLPMRVGLDGDPTGAELLARTRATALGAFGHADLPFEKLVEELRPERVMSHNPLVQVMLTLQNTQARGGAAGGDTAAGLAIEHFPMDLDAAFVDLWLEVRPPTTPDGPALARFTYKADLFDADTVARIAARYETLLRDLTEHPDTPVSRLRLLPDAEYALVVDEFGAPGTEPVVSETLAEVFANQAARTPDAVAATRGDRQVTYAELNRAANRMAHRLRASGVGPDVLVAICAGRDLEMLAATLAVLKAGGAYVPLDPANPDERLRYVLGDTGARLLLTERALADRFAGFAGQVVELDGCVAPGAPGDAGDPPVAATPDNLAYVIYTSGSTGRPKGVMIAHRQVVRLISAADADFDFGPADVWALVHSHAFDLSVWEMWGAFSKGGRVAVVPAETVRDHEALHDLLRAEQVTVLTQTPPAFRALRAAMAASGRSFRDLAMRTVVFGGDALHVREFEDWFAEHGDAVPAMVNMYGITETTVHTTYKLLTTADLTAGASSPVGRALGDLYLYVLDQHLRPVPVGIPGELFVAGPGLARGYLNRPGLTADRFLPEPFGGRPGARMYRSGDLVKWLPDGGLEYLGRVDRQVKIRGYRIEPGEIESVLLEHPMVGEAVVVPRTDQHGQQDLVGYLAPRAGSEALDDLVDRSSDDAVASWNEVFDLAFGGESDPFAGWNSSYTGQPIDREAMTAWLDDAVARVRRLRPRRVLDVGCGTGLFLERLAGECERYVGTDFSGAALAAARKRAEVAGLGPDRVDLRRLSADALGELAGERFDVVLLDSVAQYFPSVDYLLRVLDGIVGLVAPGGHVFVGDVRHLGLVEAFHVSVQRYRAADTDSVTDLRTRVAQRIGDENELLVDPALFLALPARLPTVAGVDVLLQRGRYGTEMERFRYDVLLRIAPDERGEPAEPVAWAEAGPNAERFRRWLTRRRPAAATVRGIPNARVADELRAAAILSGAGTAGAPGTVGELAAVLADTADAAIDPEDLAEAAESVGYQVWPRWSPTEPGHFDLTVVTEGGELPAEPVEPPAERVDWTRFANFCLRDRWEARVVPALREHLAERLPAHMVPARFVVLDRLPLNRSGKVDRDRLPPSAATRAADETFVAPHDETERLLASIWAEILGLDRVGVTDDFFALGGDSLRSVQVVGRARAEGLVLSARQLFEHPTIAQLATVARPAETAPAVVAPTAAQRLLAAAGADAVTTVDVAVAGPVDAELLDAAFAFLARRHDVLRLGQDPDGGWSPRQTEPAVRWLAGADQDTLRTEAAALDPAAGTAALIGTGADSPAPRLVLAVHRAVLDEHSVGVLLDELSLAYRQLVAGAAIRLPGRPAGFAAWAATQPAATPVEPFTAEPGAVVEVVPEPAQVAALTGPLAAAYRLSPAEALLAATVLGARRGAHGDDGVWVRRRAGSAPGLGRFDLVHTVPATTDADLDAELSDLKEDLRAAHPAVVAERPAVMVHAVTWHAADPAALLRGETGPVAVDRIATGADVLLSHDTDTGGDRVTVRVAGPAAAEVAEHVLAGLAALAEHAARPGVGSCTPSDFPLAGLDRQTLRAVFGTGRDLADVYPVGPQQDWMLRRYRDLGDRSLYGFDLTWAGDDIDPDLWQRAWEIVTARQPALRAGLVTEGVPRPLLAVRREVPVRFQVEDWCHLDADEQGRRWYEHMERLYTEGFDLTEPGQSRHALFRVGPSTYWWTWFVNYLLLDGISFYRAFHEAETVYRALREGREHRLPAPVEPVRYVEWFERRDLAGDIDTDLDHWRRRLAGFTEVTPLAAGLGARPDAPARPQRTGRATMLSRKLSAALRITARRHQLTLYSLFQAAWSLLLHDTTGETDIVFGNVVAGRPDELPGADQIVGYCNLHLPARVAVTPDAPLLRWLRGLQAEQVDDRAHQWVPLRRITAAGEVPDGRTLYESCLFFMDGPLRAAPASGTWRRVIGAANTEHPLRVVIGPAEQISMSLVYNPGTFSDDRMDLVLRKVTAALVAMSRSLDGKVTDVLAAMDRPPEVPVISRESQLRFNQASPATNPALDLTGG</sequence>
<keyword evidence="4" id="KW-0677">Repeat</keyword>
<dbReference type="Gene3D" id="3.30.559.30">
    <property type="entry name" value="Nonribosomal peptide synthetase, condensation domain"/>
    <property type="match status" value="2"/>
</dbReference>
<comment type="cofactor">
    <cofactor evidence="1">
        <name>pantetheine 4'-phosphate</name>
        <dbReference type="ChEBI" id="CHEBI:47942"/>
    </cofactor>
</comment>
<dbReference type="Proteomes" id="UP001595859">
    <property type="component" value="Unassembled WGS sequence"/>
</dbReference>
<dbReference type="Gene3D" id="3.30.300.30">
    <property type="match status" value="2"/>
</dbReference>